<evidence type="ECO:0000313" key="2">
    <source>
        <dbReference type="Proteomes" id="UP000595140"/>
    </source>
</evidence>
<organism evidence="1 2">
    <name type="scientific">Cuscuta campestris</name>
    <dbReference type="NCBI Taxonomy" id="132261"/>
    <lineage>
        <taxon>Eukaryota</taxon>
        <taxon>Viridiplantae</taxon>
        <taxon>Streptophyta</taxon>
        <taxon>Embryophyta</taxon>
        <taxon>Tracheophyta</taxon>
        <taxon>Spermatophyta</taxon>
        <taxon>Magnoliopsida</taxon>
        <taxon>eudicotyledons</taxon>
        <taxon>Gunneridae</taxon>
        <taxon>Pentapetalae</taxon>
        <taxon>asterids</taxon>
        <taxon>lamiids</taxon>
        <taxon>Solanales</taxon>
        <taxon>Convolvulaceae</taxon>
        <taxon>Cuscuteae</taxon>
        <taxon>Cuscuta</taxon>
        <taxon>Cuscuta subgen. Grammica</taxon>
        <taxon>Cuscuta sect. Cleistogrammica</taxon>
    </lineage>
</organism>
<dbReference type="Proteomes" id="UP000595140">
    <property type="component" value="Unassembled WGS sequence"/>
</dbReference>
<keyword evidence="2" id="KW-1185">Reference proteome</keyword>
<accession>A0A484KSP2</accession>
<evidence type="ECO:0000313" key="1">
    <source>
        <dbReference type="EMBL" id="VFQ66984.1"/>
    </source>
</evidence>
<name>A0A484KSP2_9ASTE</name>
<dbReference type="EMBL" id="OOIL02000560">
    <property type="protein sequence ID" value="VFQ66984.1"/>
    <property type="molecule type" value="Genomic_DNA"/>
</dbReference>
<dbReference type="AlphaFoldDB" id="A0A484KSP2"/>
<reference evidence="1 2" key="1">
    <citation type="submission" date="2018-04" db="EMBL/GenBank/DDBJ databases">
        <authorList>
            <person name="Vogel A."/>
        </authorList>
    </citation>
    <scope>NUCLEOTIDE SEQUENCE [LARGE SCALE GENOMIC DNA]</scope>
</reference>
<proteinExistence type="predicted"/>
<sequence>MAKLDSDIHVVDTDKTFARFCTESKQLDPERHQKYIYGGCVGAYVKVSWHISVHCYFPTNMMCVIILKEFLF</sequence>
<protein>
    <submittedName>
        <fullName evidence="1">Uncharacterized protein</fullName>
    </submittedName>
</protein>
<gene>
    <name evidence="1" type="ORF">CCAM_LOCUS8760</name>
</gene>